<keyword evidence="11" id="KW-1185">Reference proteome</keyword>
<dbReference type="InterPro" id="IPR010930">
    <property type="entry name" value="Flg_bb/hook_C_dom"/>
</dbReference>
<evidence type="ECO:0000256" key="5">
    <source>
        <dbReference type="ARBA" id="ARBA00022525"/>
    </source>
</evidence>
<dbReference type="PANTHER" id="PTHR30033">
    <property type="entry name" value="FLAGELLAR HOOK-ASSOCIATED PROTEIN 1"/>
    <property type="match status" value="1"/>
</dbReference>
<comment type="subcellular location">
    <subcellularLocation>
        <location evidence="1">Bacterial flagellum</location>
    </subcellularLocation>
    <subcellularLocation>
        <location evidence="2">Secreted</location>
    </subcellularLocation>
</comment>
<dbReference type="NCBIfam" id="TIGR02492">
    <property type="entry name" value="flgK_ends"/>
    <property type="match status" value="1"/>
</dbReference>
<proteinExistence type="inferred from homology"/>
<keyword evidence="5" id="KW-0964">Secreted</keyword>
<keyword evidence="10" id="KW-0966">Cell projection</keyword>
<feature type="domain" description="Flagellar basal body rod protein N-terminal" evidence="7">
    <location>
        <begin position="9"/>
        <end position="36"/>
    </location>
</feature>
<comment type="similarity">
    <text evidence="3">Belongs to the flagella basal body rod proteins family.</text>
</comment>
<dbReference type="GO" id="GO:0044780">
    <property type="term" value="P:bacterial-type flagellum assembly"/>
    <property type="evidence" value="ECO:0007669"/>
    <property type="project" value="InterPro"/>
</dbReference>
<evidence type="ECO:0000259" key="7">
    <source>
        <dbReference type="Pfam" id="PF00460"/>
    </source>
</evidence>
<dbReference type="InterPro" id="IPR002371">
    <property type="entry name" value="FlgK"/>
</dbReference>
<evidence type="ECO:0000256" key="6">
    <source>
        <dbReference type="ARBA" id="ARBA00023143"/>
    </source>
</evidence>
<comment type="caution">
    <text evidence="10">The sequence shown here is derived from an EMBL/GenBank/DDBJ whole genome shotgun (WGS) entry which is preliminary data.</text>
</comment>
<feature type="domain" description="Flagellar basal-body/hook protein C-terminal" evidence="8">
    <location>
        <begin position="414"/>
        <end position="453"/>
    </location>
</feature>
<dbReference type="GO" id="GO:0005198">
    <property type="term" value="F:structural molecule activity"/>
    <property type="evidence" value="ECO:0007669"/>
    <property type="project" value="InterPro"/>
</dbReference>
<keyword evidence="6" id="KW-0975">Bacterial flagellum</keyword>
<gene>
    <name evidence="10" type="ORF">F4559_005709</name>
</gene>
<dbReference type="EMBL" id="JACHJS010000001">
    <property type="protein sequence ID" value="MBB4968350.1"/>
    <property type="molecule type" value="Genomic_DNA"/>
</dbReference>
<evidence type="ECO:0000256" key="3">
    <source>
        <dbReference type="ARBA" id="ARBA00009677"/>
    </source>
</evidence>
<dbReference type="PANTHER" id="PTHR30033:SF1">
    <property type="entry name" value="FLAGELLAR HOOK-ASSOCIATED PROTEIN 1"/>
    <property type="match status" value="1"/>
</dbReference>
<protein>
    <recommendedName>
        <fullName evidence="4">Flagellar hook-associated protein 1</fullName>
    </recommendedName>
</protein>
<accession>A0A7W7T888</accession>
<dbReference type="Pfam" id="PF00460">
    <property type="entry name" value="Flg_bb_rod"/>
    <property type="match status" value="1"/>
</dbReference>
<evidence type="ECO:0000256" key="1">
    <source>
        <dbReference type="ARBA" id="ARBA00004365"/>
    </source>
</evidence>
<keyword evidence="10" id="KW-0282">Flagellum</keyword>
<feature type="domain" description="Flagellar hook-associated protein FlgK helical" evidence="9">
    <location>
        <begin position="98"/>
        <end position="330"/>
    </location>
</feature>
<evidence type="ECO:0000313" key="10">
    <source>
        <dbReference type="EMBL" id="MBB4968350.1"/>
    </source>
</evidence>
<dbReference type="InterPro" id="IPR001444">
    <property type="entry name" value="Flag_bb_rod_N"/>
</dbReference>
<evidence type="ECO:0000256" key="4">
    <source>
        <dbReference type="ARBA" id="ARBA00016244"/>
    </source>
</evidence>
<name>A0A7W7T888_9PSEU</name>
<dbReference type="Pfam" id="PF22638">
    <property type="entry name" value="FlgK_D1"/>
    <property type="match status" value="1"/>
</dbReference>
<keyword evidence="10" id="KW-0969">Cilium</keyword>
<dbReference type="GO" id="GO:0009424">
    <property type="term" value="C:bacterial-type flagellum hook"/>
    <property type="evidence" value="ECO:0007669"/>
    <property type="project" value="InterPro"/>
</dbReference>
<dbReference type="RefSeq" id="WP_184673826.1">
    <property type="nucleotide sequence ID" value="NZ_BAABAI010000028.1"/>
</dbReference>
<evidence type="ECO:0000256" key="2">
    <source>
        <dbReference type="ARBA" id="ARBA00004613"/>
    </source>
</evidence>
<evidence type="ECO:0000259" key="9">
    <source>
        <dbReference type="Pfam" id="PF22638"/>
    </source>
</evidence>
<evidence type="ECO:0000259" key="8">
    <source>
        <dbReference type="Pfam" id="PF06429"/>
    </source>
</evidence>
<dbReference type="Proteomes" id="UP000542674">
    <property type="component" value="Unassembled WGS sequence"/>
</dbReference>
<dbReference type="SUPFAM" id="SSF64518">
    <property type="entry name" value="Phase 1 flagellin"/>
    <property type="match status" value="1"/>
</dbReference>
<evidence type="ECO:0000313" key="11">
    <source>
        <dbReference type="Proteomes" id="UP000542674"/>
    </source>
</evidence>
<sequence length="457" mass="46410">MSTFAGIGAALSALTTNRRGLEVTGQNIANANTEGYSRQRLNTEPAGTMAPGRWARASNFEGGVNVTSIARLRDSYLESRGHVEHERQASATGRLEVLSEVQTVFNEPGGTGLQAKLGELWAGFADLADNPGDLGARTQLLTRAKDVATALNSGAGELSDQFSAQRAAMTDTTADINTKAARLADLNDAVRRARQSGGTGNELADQRDLLVMNLVEATGAKAVTAADGSVGLSLGGGWLVQGATARAVDPAGATTLSGQSANPVGLVWQDTGTAVSGVGGAMGATLSGLNNTLPDYAAELDKVASALTTSVNTVHTAAFTKAGVAGGAFFSGTTAAGISVAITNPADIAASGSATKALDGSAADKLSELANSATGADVAYRTAVSKIGIEANSAKTVLNTQTAVTDTIDSARASESGVNLDEELTAMLTYQRSYEAAAKVMSAIDSMLDTMINRMGA</sequence>
<dbReference type="InterPro" id="IPR053927">
    <property type="entry name" value="FlgK_helical"/>
</dbReference>
<dbReference type="GO" id="GO:0005576">
    <property type="term" value="C:extracellular region"/>
    <property type="evidence" value="ECO:0007669"/>
    <property type="project" value="UniProtKB-SubCell"/>
</dbReference>
<dbReference type="Pfam" id="PF06429">
    <property type="entry name" value="Flg_bbr_C"/>
    <property type="match status" value="1"/>
</dbReference>
<reference evidence="10 11" key="1">
    <citation type="submission" date="2020-08" db="EMBL/GenBank/DDBJ databases">
        <title>Sequencing the genomes of 1000 actinobacteria strains.</title>
        <authorList>
            <person name="Klenk H.-P."/>
        </authorList>
    </citation>
    <scope>NUCLEOTIDE SEQUENCE [LARGE SCALE GENOMIC DNA]</scope>
    <source>
        <strain evidence="10 11">DSM 45084</strain>
    </source>
</reference>
<organism evidence="10 11">
    <name type="scientific">Saccharothrix violaceirubra</name>
    <dbReference type="NCBI Taxonomy" id="413306"/>
    <lineage>
        <taxon>Bacteria</taxon>
        <taxon>Bacillati</taxon>
        <taxon>Actinomycetota</taxon>
        <taxon>Actinomycetes</taxon>
        <taxon>Pseudonocardiales</taxon>
        <taxon>Pseudonocardiaceae</taxon>
        <taxon>Saccharothrix</taxon>
    </lineage>
</organism>
<dbReference type="AlphaFoldDB" id="A0A7W7T888"/>